<keyword evidence="4" id="KW-1185">Reference proteome</keyword>
<comment type="caution">
    <text evidence="3">The sequence shown here is derived from an EMBL/GenBank/DDBJ whole genome shotgun (WGS) entry which is preliminary data.</text>
</comment>
<dbReference type="InterPro" id="IPR001763">
    <property type="entry name" value="Rhodanese-like_dom"/>
</dbReference>
<dbReference type="GO" id="GO:0016705">
    <property type="term" value="F:oxidoreductase activity, acting on paired donors, with incorporation or reduction of molecular oxygen"/>
    <property type="evidence" value="ECO:0007669"/>
    <property type="project" value="UniProtKB-UniRule"/>
</dbReference>
<name>A0A401ILC6_APHSA</name>
<dbReference type="Gene3D" id="3.40.250.10">
    <property type="entry name" value="Rhodanese-like domain"/>
    <property type="match status" value="1"/>
</dbReference>
<dbReference type="Pfam" id="PF00581">
    <property type="entry name" value="Rhodanese"/>
    <property type="match status" value="1"/>
</dbReference>
<comment type="catalytic activity">
    <reaction evidence="1">
        <text>uridine(34) in tRNA + AH2 + O2 = 5-hydroxyuridine(34) in tRNA + A + H2O</text>
        <dbReference type="Rhea" id="RHEA:64224"/>
        <dbReference type="Rhea" id="RHEA-COMP:11727"/>
        <dbReference type="Rhea" id="RHEA-COMP:13381"/>
        <dbReference type="ChEBI" id="CHEBI:13193"/>
        <dbReference type="ChEBI" id="CHEBI:15377"/>
        <dbReference type="ChEBI" id="CHEBI:15379"/>
        <dbReference type="ChEBI" id="CHEBI:17499"/>
        <dbReference type="ChEBI" id="CHEBI:65315"/>
        <dbReference type="ChEBI" id="CHEBI:136877"/>
    </reaction>
</comment>
<dbReference type="SUPFAM" id="SSF52821">
    <property type="entry name" value="Rhodanese/Cell cycle control phosphatase"/>
    <property type="match status" value="1"/>
</dbReference>
<comment type="function">
    <text evidence="1">Catalyzes oxygen-dependent 5-hydroxyuridine (ho5U) modification at position 34 in tRNAs.</text>
</comment>
<comment type="similarity">
    <text evidence="1">Belongs to the TrhO family.</text>
</comment>
<dbReference type="InterPro" id="IPR040503">
    <property type="entry name" value="TRHO_N"/>
</dbReference>
<dbReference type="AlphaFoldDB" id="A0A401ILC6"/>
<feature type="domain" description="Rhodanese" evidence="2">
    <location>
        <begin position="82"/>
        <end position="176"/>
    </location>
</feature>
<dbReference type="NCBIfam" id="NF001136">
    <property type="entry name" value="PRK00142.1-4"/>
    <property type="match status" value="1"/>
</dbReference>
<dbReference type="EMBL" id="BDQK01000015">
    <property type="protein sequence ID" value="GBF82052.1"/>
    <property type="molecule type" value="Genomic_DNA"/>
</dbReference>
<gene>
    <name evidence="1" type="primary">trhO</name>
    <name evidence="3" type="ORF">AsFPU1_3478</name>
</gene>
<organism evidence="3 4">
    <name type="scientific">Aphanothece sacrum FPU1</name>
    <dbReference type="NCBI Taxonomy" id="1920663"/>
    <lineage>
        <taxon>Bacteria</taxon>
        <taxon>Bacillati</taxon>
        <taxon>Cyanobacteriota</taxon>
        <taxon>Cyanophyceae</taxon>
        <taxon>Oscillatoriophycideae</taxon>
        <taxon>Chroococcales</taxon>
        <taxon>Aphanothecaceae</taxon>
        <taxon>Aphanothece</taxon>
    </lineage>
</organism>
<evidence type="ECO:0000313" key="4">
    <source>
        <dbReference type="Proteomes" id="UP000287247"/>
    </source>
</evidence>
<keyword evidence="1" id="KW-0819">tRNA processing</keyword>
<dbReference type="PANTHER" id="PTHR43268:SF3">
    <property type="entry name" value="RHODANESE-LIKE DOMAIN-CONTAINING PROTEIN 7-RELATED"/>
    <property type="match status" value="1"/>
</dbReference>
<sequence>MEGINGTIAGTASDIEMVINYLCNDSRFFDLETKQSFSDNLPFARMKVRLKQEIVTLGMPEINPSETVGNYVNSHDWNELISDPEVTVIDTRNTYEVDIGTFQGAINPHTHSFREFPDYVRQNLDPNKNTKIAMFCTGGIRCEKATSFLLKQGFKEVYHLKGGILKYLEEVPQNESLWQGECFVFDERITVKHELEEGSYEMCLGCGHPISQEDKRSSEYEQGVSCPYCFSTLSPEKLARQREKQRQLKKTQNRK</sequence>
<dbReference type="HAMAP" id="MF_00469">
    <property type="entry name" value="TrhO"/>
    <property type="match status" value="1"/>
</dbReference>
<dbReference type="InterPro" id="IPR020936">
    <property type="entry name" value="TrhO"/>
</dbReference>
<dbReference type="CDD" id="cd01518">
    <property type="entry name" value="RHOD_YceA"/>
    <property type="match status" value="1"/>
</dbReference>
<keyword evidence="1" id="KW-0560">Oxidoreductase</keyword>
<evidence type="ECO:0000313" key="3">
    <source>
        <dbReference type="EMBL" id="GBF82052.1"/>
    </source>
</evidence>
<dbReference type="SMART" id="SM00450">
    <property type="entry name" value="RHOD"/>
    <property type="match status" value="1"/>
</dbReference>
<dbReference type="Gene3D" id="3.30.70.100">
    <property type="match status" value="1"/>
</dbReference>
<protein>
    <recommendedName>
        <fullName evidence="1">tRNA uridine(34) hydroxylase</fullName>
        <ecNumber evidence="1">1.14.-.-</ecNumber>
    </recommendedName>
    <alternativeName>
        <fullName evidence="1">tRNA hydroxylation protein O</fullName>
    </alternativeName>
</protein>
<dbReference type="EC" id="1.14.-.-" evidence="1"/>
<evidence type="ECO:0000259" key="2">
    <source>
        <dbReference type="PROSITE" id="PS50206"/>
    </source>
</evidence>
<dbReference type="GO" id="GO:0006400">
    <property type="term" value="P:tRNA modification"/>
    <property type="evidence" value="ECO:0007669"/>
    <property type="project" value="UniProtKB-UniRule"/>
</dbReference>
<dbReference type="PANTHER" id="PTHR43268">
    <property type="entry name" value="THIOSULFATE SULFURTRANSFERASE/RHODANESE-LIKE DOMAIN-CONTAINING PROTEIN 2"/>
    <property type="match status" value="1"/>
</dbReference>
<dbReference type="Pfam" id="PF17773">
    <property type="entry name" value="UPF0176_N"/>
    <property type="match status" value="1"/>
</dbReference>
<dbReference type="PROSITE" id="PS50206">
    <property type="entry name" value="RHODANESE_3"/>
    <property type="match status" value="1"/>
</dbReference>
<dbReference type="Proteomes" id="UP000287247">
    <property type="component" value="Unassembled WGS sequence"/>
</dbReference>
<evidence type="ECO:0000256" key="1">
    <source>
        <dbReference type="HAMAP-Rule" id="MF_00469"/>
    </source>
</evidence>
<proteinExistence type="inferred from homology"/>
<reference evidence="4" key="1">
    <citation type="submission" date="2017-05" db="EMBL/GenBank/DDBJ databases">
        <title>Physiological properties and genetic analysis related to exopolysaccharide production of fresh-water unicellular cyanobacterium Aphanothece sacrum, Suizenji Nori, that has been cultured as a food source in Japan.</title>
        <authorList>
            <person name="Kanesaki Y."/>
            <person name="Yoshikawa S."/>
            <person name="Ohki K."/>
        </authorList>
    </citation>
    <scope>NUCLEOTIDE SEQUENCE [LARGE SCALE GENOMIC DNA]</scope>
    <source>
        <strain evidence="4">FPU1</strain>
    </source>
</reference>
<accession>A0A401ILC6</accession>
<dbReference type="InterPro" id="IPR036873">
    <property type="entry name" value="Rhodanese-like_dom_sf"/>
</dbReference>